<protein>
    <submittedName>
        <fullName evidence="7">MFS transporter</fullName>
    </submittedName>
</protein>
<feature type="transmembrane region" description="Helical" evidence="5">
    <location>
        <begin position="349"/>
        <end position="373"/>
    </location>
</feature>
<evidence type="ECO:0000256" key="3">
    <source>
        <dbReference type="ARBA" id="ARBA00022989"/>
    </source>
</evidence>
<feature type="transmembrane region" description="Helical" evidence="5">
    <location>
        <begin position="379"/>
        <end position="399"/>
    </location>
</feature>
<keyword evidence="3 5" id="KW-1133">Transmembrane helix</keyword>
<feature type="transmembrane region" description="Helical" evidence="5">
    <location>
        <begin position="316"/>
        <end position="337"/>
    </location>
</feature>
<feature type="transmembrane region" description="Helical" evidence="5">
    <location>
        <begin position="292"/>
        <end position="310"/>
    </location>
</feature>
<feature type="transmembrane region" description="Helical" evidence="5">
    <location>
        <begin position="224"/>
        <end position="247"/>
    </location>
</feature>
<dbReference type="PANTHER" id="PTHR23531">
    <property type="entry name" value="QUINOLENE RESISTANCE PROTEIN NORA"/>
    <property type="match status" value="1"/>
</dbReference>
<feature type="transmembrane region" description="Helical" evidence="5">
    <location>
        <begin position="12"/>
        <end position="30"/>
    </location>
</feature>
<feature type="transmembrane region" description="Helical" evidence="5">
    <location>
        <begin position="81"/>
        <end position="103"/>
    </location>
</feature>
<dbReference type="SUPFAM" id="SSF103473">
    <property type="entry name" value="MFS general substrate transporter"/>
    <property type="match status" value="1"/>
</dbReference>
<dbReference type="PANTHER" id="PTHR23531:SF1">
    <property type="entry name" value="QUINOLENE RESISTANCE PROTEIN NORA"/>
    <property type="match status" value="1"/>
</dbReference>
<comment type="caution">
    <text evidence="7">The sequence shown here is derived from an EMBL/GenBank/DDBJ whole genome shotgun (WGS) entry which is preliminary data.</text>
</comment>
<dbReference type="Proteomes" id="UP001501690">
    <property type="component" value="Unassembled WGS sequence"/>
</dbReference>
<proteinExistence type="predicted"/>
<evidence type="ECO:0000256" key="4">
    <source>
        <dbReference type="ARBA" id="ARBA00023136"/>
    </source>
</evidence>
<feature type="domain" description="Major facilitator superfamily (MFS) profile" evidence="6">
    <location>
        <begin position="14"/>
        <end position="404"/>
    </location>
</feature>
<comment type="subcellular location">
    <subcellularLocation>
        <location evidence="1">Cell membrane</location>
        <topology evidence="1">Multi-pass membrane protein</topology>
    </subcellularLocation>
</comment>
<reference evidence="7 8" key="1">
    <citation type="journal article" date="2019" name="Int. J. Syst. Evol. Microbiol.">
        <title>The Global Catalogue of Microorganisms (GCM) 10K type strain sequencing project: providing services to taxonomists for standard genome sequencing and annotation.</title>
        <authorList>
            <consortium name="The Broad Institute Genomics Platform"/>
            <consortium name="The Broad Institute Genome Sequencing Center for Infectious Disease"/>
            <person name="Wu L."/>
            <person name="Ma J."/>
        </authorList>
    </citation>
    <scope>NUCLEOTIDE SEQUENCE [LARGE SCALE GENOMIC DNA]</scope>
    <source>
        <strain evidence="7 8">JCM 15577</strain>
    </source>
</reference>
<feature type="transmembrane region" description="Helical" evidence="5">
    <location>
        <begin position="259"/>
        <end position="280"/>
    </location>
</feature>
<evidence type="ECO:0000256" key="5">
    <source>
        <dbReference type="SAM" id="Phobius"/>
    </source>
</evidence>
<feature type="transmembrane region" description="Helical" evidence="5">
    <location>
        <begin position="167"/>
        <end position="188"/>
    </location>
</feature>
<dbReference type="Pfam" id="PF07690">
    <property type="entry name" value="MFS_1"/>
    <property type="match status" value="1"/>
</dbReference>
<keyword evidence="4 5" id="KW-0472">Membrane</keyword>
<keyword evidence="8" id="KW-1185">Reference proteome</keyword>
<feature type="transmembrane region" description="Helical" evidence="5">
    <location>
        <begin position="109"/>
        <end position="128"/>
    </location>
</feature>
<name>A0ABN2HI61_9MICO</name>
<dbReference type="PROSITE" id="PS50850">
    <property type="entry name" value="MFS"/>
    <property type="match status" value="1"/>
</dbReference>
<evidence type="ECO:0000256" key="2">
    <source>
        <dbReference type="ARBA" id="ARBA00022692"/>
    </source>
</evidence>
<dbReference type="InterPro" id="IPR036259">
    <property type="entry name" value="MFS_trans_sf"/>
</dbReference>
<accession>A0ABN2HI61</accession>
<dbReference type="Gene3D" id="1.20.1250.20">
    <property type="entry name" value="MFS general substrate transporter like domains"/>
    <property type="match status" value="1"/>
</dbReference>
<keyword evidence="2 5" id="KW-0812">Transmembrane</keyword>
<dbReference type="InterPro" id="IPR052714">
    <property type="entry name" value="MFS_Exporter"/>
</dbReference>
<evidence type="ECO:0000313" key="7">
    <source>
        <dbReference type="EMBL" id="GAA1688112.1"/>
    </source>
</evidence>
<organism evidence="7 8">
    <name type="scientific">Microbacterium sediminicola</name>
    <dbReference type="NCBI Taxonomy" id="415210"/>
    <lineage>
        <taxon>Bacteria</taxon>
        <taxon>Bacillati</taxon>
        <taxon>Actinomycetota</taxon>
        <taxon>Actinomycetes</taxon>
        <taxon>Micrococcales</taxon>
        <taxon>Microbacteriaceae</taxon>
        <taxon>Microbacterium</taxon>
    </lineage>
</organism>
<evidence type="ECO:0000259" key="6">
    <source>
        <dbReference type="PROSITE" id="PS50850"/>
    </source>
</evidence>
<evidence type="ECO:0000313" key="8">
    <source>
        <dbReference type="Proteomes" id="UP001501690"/>
    </source>
</evidence>
<feature type="transmembrane region" description="Helical" evidence="5">
    <location>
        <begin position="140"/>
        <end position="161"/>
    </location>
</feature>
<dbReference type="InterPro" id="IPR020846">
    <property type="entry name" value="MFS_dom"/>
</dbReference>
<dbReference type="EMBL" id="BAAAPL010000001">
    <property type="protein sequence ID" value="GAA1688112.1"/>
    <property type="molecule type" value="Genomic_DNA"/>
</dbReference>
<dbReference type="InterPro" id="IPR011701">
    <property type="entry name" value="MFS"/>
</dbReference>
<feature type="transmembrane region" description="Helical" evidence="5">
    <location>
        <begin position="50"/>
        <end position="69"/>
    </location>
</feature>
<dbReference type="RefSeq" id="WP_344067845.1">
    <property type="nucleotide sequence ID" value="NZ_BAAAPL010000001.1"/>
</dbReference>
<gene>
    <name evidence="7" type="ORF">GCM10009808_01360</name>
</gene>
<sequence length="419" mass="42402">MTSSAPADITRTIPFWLIFAASALGGMTNSASTPIIPVYVEEVLGGGTDVSGVLISLAAVASMIAMPIAGMLGDKHGYRPIAVAGSILATAAMAMFALLPMLWGASLARVLFGLGNAAAMTLIMAWLVAMAAPAHRGKALSIYGLSVWIGVALGPQLGAAVNEAAGAMSVFLVCALLEFATTVLIMLLPKPVKPASARPPSTTTKPIPLPPGGMSALWAAFRAVWVPGVVAATAWCGEGLMLGFLIIHLGAAGIPASGVLSAASIFGVFAASVILARIALATLPDRVGPLRATAVSLVALTAGLVTLGIAPTFWVAAVGAALIGIGFSPLYPSLTMLATRELRPQNRALGLGIFSSFTSIGYGGGALIGGLVLTVASSMWAFLLVAGLQLVALAVVTIFTKDPSPRTQVGKDEPRDPAA</sequence>
<evidence type="ECO:0000256" key="1">
    <source>
        <dbReference type="ARBA" id="ARBA00004651"/>
    </source>
</evidence>